<dbReference type="InterPro" id="IPR006164">
    <property type="entry name" value="DNA_bd_Ku70/Ku80"/>
</dbReference>
<organism evidence="5 6">
    <name type="scientific">Methylocystis borbori</name>
    <dbReference type="NCBI Taxonomy" id="3118750"/>
    <lineage>
        <taxon>Bacteria</taxon>
        <taxon>Pseudomonadati</taxon>
        <taxon>Pseudomonadota</taxon>
        <taxon>Alphaproteobacteria</taxon>
        <taxon>Hyphomicrobiales</taxon>
        <taxon>Methylocystaceae</taxon>
        <taxon>Methylocystis</taxon>
    </lineage>
</organism>
<dbReference type="InterPro" id="IPR009187">
    <property type="entry name" value="Prok_Ku"/>
</dbReference>
<dbReference type="PANTHER" id="PTHR41251:SF1">
    <property type="entry name" value="NON-HOMOLOGOUS END JOINING PROTEIN KU"/>
    <property type="match status" value="1"/>
</dbReference>
<keyword evidence="2" id="KW-0227">DNA damage</keyword>
<evidence type="ECO:0000256" key="3">
    <source>
        <dbReference type="SAM" id="MobiDB-lite"/>
    </source>
</evidence>
<dbReference type="PIRSF" id="PIRSF006493">
    <property type="entry name" value="Prok_Ku"/>
    <property type="match status" value="1"/>
</dbReference>
<evidence type="ECO:0000256" key="2">
    <source>
        <dbReference type="HAMAP-Rule" id="MF_01875"/>
    </source>
</evidence>
<dbReference type="EMBL" id="JAZHYN010000036">
    <property type="protein sequence ID" value="MEF3367283.1"/>
    <property type="molecule type" value="Genomic_DNA"/>
</dbReference>
<name>A0ABU7XL86_9HYPH</name>
<dbReference type="SMART" id="SM00559">
    <property type="entry name" value="Ku78"/>
    <property type="match status" value="1"/>
</dbReference>
<proteinExistence type="inferred from homology"/>
<comment type="caution">
    <text evidence="5">The sequence shown here is derived from an EMBL/GenBank/DDBJ whole genome shotgun (WGS) entry which is preliminary data.</text>
</comment>
<keyword evidence="1 2" id="KW-0238">DNA-binding</keyword>
<accession>A0ABU7XL86</accession>
<evidence type="ECO:0000313" key="6">
    <source>
        <dbReference type="Proteomes" id="UP001350748"/>
    </source>
</evidence>
<keyword evidence="6" id="KW-1185">Reference proteome</keyword>
<evidence type="ECO:0000259" key="4">
    <source>
        <dbReference type="SMART" id="SM00559"/>
    </source>
</evidence>
<protein>
    <recommendedName>
        <fullName evidence="2">Non-homologous end joining protein Ku</fullName>
    </recommendedName>
</protein>
<dbReference type="RefSeq" id="WP_332082329.1">
    <property type="nucleotide sequence ID" value="NZ_JAZHYN010000036.1"/>
</dbReference>
<evidence type="ECO:0000313" key="5">
    <source>
        <dbReference type="EMBL" id="MEF3367283.1"/>
    </source>
</evidence>
<comment type="similarity">
    <text evidence="2">Belongs to the prokaryotic Ku family.</text>
</comment>
<keyword evidence="2" id="KW-0233">DNA recombination</keyword>
<reference evidence="5 6" key="1">
    <citation type="submission" date="2024-02" db="EMBL/GenBank/DDBJ databases">
        <authorList>
            <person name="Grouzdev D."/>
        </authorList>
    </citation>
    <scope>NUCLEOTIDE SEQUENCE [LARGE SCALE GENOMIC DNA]</scope>
    <source>
        <strain evidence="5 6">9N</strain>
    </source>
</reference>
<comment type="function">
    <text evidence="2">With LigD forms a non-homologous end joining (NHEJ) DNA repair enzyme, which repairs dsDNA breaks with reduced fidelity. Binds linear dsDNA with 5'- and 3'- overhangs but not closed circular dsDNA nor ssDNA. Recruits and stimulates the ligase activity of LigD.</text>
</comment>
<gene>
    <name evidence="2" type="primary">ku</name>
    <name evidence="5" type="ORF">V3H18_12135</name>
</gene>
<dbReference type="InterPro" id="IPR016194">
    <property type="entry name" value="SPOC-like_C_dom_sf"/>
</dbReference>
<dbReference type="NCBIfam" id="TIGR02772">
    <property type="entry name" value="Ku_bact"/>
    <property type="match status" value="1"/>
</dbReference>
<feature type="compositionally biased region" description="Basic residues" evidence="3">
    <location>
        <begin position="286"/>
        <end position="296"/>
    </location>
</feature>
<dbReference type="Gene3D" id="2.40.290.10">
    <property type="match status" value="1"/>
</dbReference>
<sequence length="296" mass="33012">MPESSRSFWKGHLRLALVSIPVRLVAAERAESEIRLHQIDRVSKQRIRYLKVAPGKGEVKKEDIVSAYEVEPGNYVFLEEEELDALRLASRHTIELSQFVASDEINPIYFDRPYFVLPDGEAAEEGYRVLRDALYAKRRTGVGQLTLRGRENLVALFADDEGQGLILQTLRYEAELKDEAEIFAGIGREKTRADMVRMAEELIDSRMAAFDPGKFKNHYAAALRELVDAKLSKGLSVPVEEEQAPGAKVLDFMEALKRSVGAGAKPEPPRSAPPTKKAGARTPAKAPRKSAAKRRA</sequence>
<dbReference type="Pfam" id="PF02735">
    <property type="entry name" value="Ku"/>
    <property type="match status" value="1"/>
</dbReference>
<dbReference type="HAMAP" id="MF_01875">
    <property type="entry name" value="Prokaryotic_Ku"/>
    <property type="match status" value="1"/>
</dbReference>
<dbReference type="SUPFAM" id="SSF100939">
    <property type="entry name" value="SPOC domain-like"/>
    <property type="match status" value="1"/>
</dbReference>
<comment type="subunit">
    <text evidence="2">Homodimer. Interacts with LigD.</text>
</comment>
<keyword evidence="2" id="KW-0234">DNA repair</keyword>
<feature type="domain" description="Ku" evidence="4">
    <location>
        <begin position="56"/>
        <end position="191"/>
    </location>
</feature>
<dbReference type="PANTHER" id="PTHR41251">
    <property type="entry name" value="NON-HOMOLOGOUS END JOINING PROTEIN KU"/>
    <property type="match status" value="1"/>
</dbReference>
<evidence type="ECO:0000256" key="1">
    <source>
        <dbReference type="ARBA" id="ARBA00023125"/>
    </source>
</evidence>
<dbReference type="Proteomes" id="UP001350748">
    <property type="component" value="Unassembled WGS sequence"/>
</dbReference>
<feature type="region of interest" description="Disordered" evidence="3">
    <location>
        <begin position="260"/>
        <end position="296"/>
    </location>
</feature>